<reference evidence="1 2" key="1">
    <citation type="journal article" date="2016" name="Nat. Commun.">
        <title>Thousands of microbial genomes shed light on interconnected biogeochemical processes in an aquifer system.</title>
        <authorList>
            <person name="Anantharaman K."/>
            <person name="Brown C.T."/>
            <person name="Hug L.A."/>
            <person name="Sharon I."/>
            <person name="Castelle C.J."/>
            <person name="Probst A.J."/>
            <person name="Thomas B.C."/>
            <person name="Singh A."/>
            <person name="Wilkins M.J."/>
            <person name="Karaoz U."/>
            <person name="Brodie E.L."/>
            <person name="Williams K.H."/>
            <person name="Hubbard S.S."/>
            <person name="Banfield J.F."/>
        </authorList>
    </citation>
    <scope>NUCLEOTIDE SEQUENCE [LARGE SCALE GENOMIC DNA]</scope>
</reference>
<proteinExistence type="predicted"/>
<name>A0A1F5TNZ0_9BACT</name>
<organism evidence="1 2">
    <name type="scientific">Candidatus Falkowbacteria bacterium RIFOXYC2_FULL_47_12</name>
    <dbReference type="NCBI Taxonomy" id="1798004"/>
    <lineage>
        <taxon>Bacteria</taxon>
        <taxon>Candidatus Falkowiibacteriota</taxon>
    </lineage>
</organism>
<gene>
    <name evidence="1" type="ORF">A2477_03990</name>
</gene>
<evidence type="ECO:0000313" key="1">
    <source>
        <dbReference type="EMBL" id="OGF40636.1"/>
    </source>
</evidence>
<evidence type="ECO:0008006" key="3">
    <source>
        <dbReference type="Google" id="ProtNLM"/>
    </source>
</evidence>
<dbReference type="EMBL" id="MFGL01000020">
    <property type="protein sequence ID" value="OGF40636.1"/>
    <property type="molecule type" value="Genomic_DNA"/>
</dbReference>
<comment type="caution">
    <text evidence="1">The sequence shown here is derived from an EMBL/GenBank/DDBJ whole genome shotgun (WGS) entry which is preliminary data.</text>
</comment>
<sequence>MQKLETWLKLNQSALQAWCREVIQDRFDKLVAVAHHRPINKVKPLREVTALTRRQELARRWGFRFNAFAKVLNLMDFWPRTGQDAVADFLGPEVDFKAVVNILNGASDIDYENLYLEAQRIFCGLKIHRFSQKNPPEHECPSSLSVPDILLGAVIERLNRHLPVAVRERAQELSLLNLDESVSNSRRIQLSRERDRMYQEYPVSGEFQELSSTLEQALEELRLPAGHPGSLVSMEQLKRDWGGVDVIAPIAHYDFRLGWEARCLLVVFPDAFICPSGFQQPHDVKELGVVVPRHTEAEEIVAACLCDQYPDNFWNLPGMRCPLSECPPAQLWDIIFPGGEAIDTVGNAATVASHLPALVETLGRPARVIIITTPVHAARALVEFQSRISPEYAECIGVREVASPVMQKIGSRCDPHGILDIFCEYIKRLYMLASS</sequence>
<evidence type="ECO:0000313" key="2">
    <source>
        <dbReference type="Proteomes" id="UP000177939"/>
    </source>
</evidence>
<dbReference type="AlphaFoldDB" id="A0A1F5TNZ0"/>
<accession>A0A1F5TNZ0</accession>
<dbReference type="Proteomes" id="UP000177939">
    <property type="component" value="Unassembled WGS sequence"/>
</dbReference>
<protein>
    <recommendedName>
        <fullName evidence="3">DUF218 domain-containing protein</fullName>
    </recommendedName>
</protein>